<keyword evidence="2" id="KW-1185">Reference proteome</keyword>
<sequence length="67" mass="7388">MAFVVKLTPADTEALREQAAREHRSMHEVAVLAIQARIAADRRAAALDELYDATAVEDAELLDRLAK</sequence>
<evidence type="ECO:0008006" key="3">
    <source>
        <dbReference type="Google" id="ProtNLM"/>
    </source>
</evidence>
<accession>A0ABY7K4X4</accession>
<proteinExistence type="predicted"/>
<organism evidence="1 2">
    <name type="scientific">Jatrophihabitans cynanchi</name>
    <dbReference type="NCBI Taxonomy" id="2944128"/>
    <lineage>
        <taxon>Bacteria</taxon>
        <taxon>Bacillati</taxon>
        <taxon>Actinomycetota</taxon>
        <taxon>Actinomycetes</taxon>
        <taxon>Jatrophihabitantales</taxon>
        <taxon>Jatrophihabitantaceae</taxon>
        <taxon>Jatrophihabitans</taxon>
    </lineage>
</organism>
<dbReference type="EMBL" id="CP097463">
    <property type="protein sequence ID" value="WAX58321.1"/>
    <property type="molecule type" value="Genomic_DNA"/>
</dbReference>
<gene>
    <name evidence="1" type="ORF">M6B22_06025</name>
</gene>
<protein>
    <recommendedName>
        <fullName evidence="3">Ribbon-helix-helix protein, CopG family</fullName>
    </recommendedName>
</protein>
<evidence type="ECO:0000313" key="1">
    <source>
        <dbReference type="EMBL" id="WAX58321.1"/>
    </source>
</evidence>
<dbReference type="RefSeq" id="WP_269444870.1">
    <property type="nucleotide sequence ID" value="NZ_CP097463.1"/>
</dbReference>
<evidence type="ECO:0000313" key="2">
    <source>
        <dbReference type="Proteomes" id="UP001164693"/>
    </source>
</evidence>
<name>A0ABY7K4X4_9ACTN</name>
<dbReference type="Proteomes" id="UP001164693">
    <property type="component" value="Chromosome"/>
</dbReference>
<reference evidence="1" key="1">
    <citation type="submission" date="2022-05" db="EMBL/GenBank/DDBJ databases">
        <title>Jatrophihabitans sp. SB3-54 whole genome sequence.</title>
        <authorList>
            <person name="Suh M.K."/>
            <person name="Eom M.K."/>
            <person name="Kim J.S."/>
            <person name="Kim H.S."/>
            <person name="Do H.E."/>
            <person name="Shin Y.K."/>
            <person name="Lee J.-S."/>
        </authorList>
    </citation>
    <scope>NUCLEOTIDE SEQUENCE</scope>
    <source>
        <strain evidence="1">SB3-54</strain>
    </source>
</reference>